<comment type="similarity">
    <text evidence="11 13">Belongs to the DnaJ family.</text>
</comment>
<dbReference type="PROSITE" id="PS50076">
    <property type="entry name" value="DNAJ_2"/>
    <property type="match status" value="1"/>
</dbReference>
<feature type="repeat" description="CXXCXGXG motif" evidence="13">
    <location>
        <begin position="200"/>
        <end position="207"/>
    </location>
</feature>
<keyword evidence="7 13" id="KW-0863">Zinc-finger</keyword>
<dbReference type="Gene3D" id="1.10.287.110">
    <property type="entry name" value="DnaJ domain"/>
    <property type="match status" value="1"/>
</dbReference>
<feature type="zinc finger region" description="CR-type" evidence="14">
    <location>
        <begin position="148"/>
        <end position="226"/>
    </location>
</feature>
<keyword evidence="8 13" id="KW-0862">Zinc</keyword>
<name>A0A2J0L1B7_9BACT</name>
<feature type="binding site" evidence="13">
    <location>
        <position position="217"/>
    </location>
    <ligand>
        <name>Zn(2+)</name>
        <dbReference type="ChEBI" id="CHEBI:29105"/>
        <label>1</label>
    </ligand>
</feature>
<dbReference type="InterPro" id="IPR036410">
    <property type="entry name" value="HSP_DnaJ_Cys-rich_dom_sf"/>
</dbReference>
<evidence type="ECO:0000256" key="11">
    <source>
        <dbReference type="ARBA" id="ARBA00061004"/>
    </source>
</evidence>
<keyword evidence="3 13" id="KW-0963">Cytoplasm</keyword>
<dbReference type="NCBIfam" id="NF008035">
    <property type="entry name" value="PRK10767.1"/>
    <property type="match status" value="1"/>
</dbReference>
<dbReference type="InterPro" id="IPR008971">
    <property type="entry name" value="HSP40/DnaJ_pept-bd"/>
</dbReference>
<gene>
    <name evidence="13 17" type="primary">dnaJ</name>
    <name evidence="17" type="ORF">COS99_06835</name>
</gene>
<evidence type="ECO:0000256" key="14">
    <source>
        <dbReference type="PROSITE-ProRule" id="PRU00546"/>
    </source>
</evidence>
<feature type="binding site" evidence="13">
    <location>
        <position position="203"/>
    </location>
    <ligand>
        <name>Zn(2+)</name>
        <dbReference type="ChEBI" id="CHEBI:29105"/>
        <label>2</label>
    </ligand>
</feature>
<comment type="caution">
    <text evidence="17">The sequence shown here is derived from an EMBL/GenBank/DDBJ whole genome shotgun (WGS) entry which is preliminary data.</text>
</comment>
<organism evidence="17 18">
    <name type="scientific">Candidatus Aquitaenariimonas noxiae</name>
    <dbReference type="NCBI Taxonomy" id="1974741"/>
    <lineage>
        <taxon>Bacteria</taxon>
        <taxon>Pseudomonadati</taxon>
        <taxon>Candidatus Omnitrophota</taxon>
        <taxon>Candidatus Aquitaenariimonas</taxon>
    </lineage>
</organism>
<evidence type="ECO:0000256" key="1">
    <source>
        <dbReference type="ARBA" id="ARBA00004496"/>
    </source>
</evidence>
<dbReference type="PANTHER" id="PTHR43096">
    <property type="entry name" value="DNAJ HOMOLOG 1, MITOCHONDRIAL-RELATED"/>
    <property type="match status" value="1"/>
</dbReference>
<dbReference type="PROSITE" id="PS00636">
    <property type="entry name" value="DNAJ_1"/>
    <property type="match status" value="1"/>
</dbReference>
<feature type="binding site" evidence="13">
    <location>
        <position position="161"/>
    </location>
    <ligand>
        <name>Zn(2+)</name>
        <dbReference type="ChEBI" id="CHEBI:29105"/>
        <label>1</label>
    </ligand>
</feature>
<dbReference type="PANTHER" id="PTHR43096:SF52">
    <property type="entry name" value="DNAJ HOMOLOG 1, MITOCHONDRIAL-RELATED"/>
    <property type="match status" value="1"/>
</dbReference>
<dbReference type="Pfam" id="PF01556">
    <property type="entry name" value="DnaJ_C"/>
    <property type="match status" value="1"/>
</dbReference>
<dbReference type="InterPro" id="IPR001623">
    <property type="entry name" value="DnaJ_domain"/>
</dbReference>
<dbReference type="SMART" id="SM00271">
    <property type="entry name" value="DnaJ"/>
    <property type="match status" value="1"/>
</dbReference>
<dbReference type="Gene3D" id="2.10.230.10">
    <property type="entry name" value="Heat shock protein DnaJ, cysteine-rich domain"/>
    <property type="match status" value="1"/>
</dbReference>
<dbReference type="InterPro" id="IPR002939">
    <property type="entry name" value="DnaJ_C"/>
</dbReference>
<dbReference type="SUPFAM" id="SSF57938">
    <property type="entry name" value="DnaJ/Hsp40 cysteine-rich domain"/>
    <property type="match status" value="1"/>
</dbReference>
<evidence type="ECO:0000256" key="6">
    <source>
        <dbReference type="ARBA" id="ARBA00022737"/>
    </source>
</evidence>
<evidence type="ECO:0000256" key="12">
    <source>
        <dbReference type="ARBA" id="ARBA00067609"/>
    </source>
</evidence>
<dbReference type="CDD" id="cd10719">
    <property type="entry name" value="DnaJ_zf"/>
    <property type="match status" value="1"/>
</dbReference>
<dbReference type="Pfam" id="PF00684">
    <property type="entry name" value="DnaJ_CXXCXGXG"/>
    <property type="match status" value="1"/>
</dbReference>
<evidence type="ECO:0000259" key="16">
    <source>
        <dbReference type="PROSITE" id="PS51188"/>
    </source>
</evidence>
<dbReference type="GO" id="GO:0009408">
    <property type="term" value="P:response to heat"/>
    <property type="evidence" value="ECO:0007669"/>
    <property type="project" value="InterPro"/>
</dbReference>
<feature type="binding site" evidence="13">
    <location>
        <position position="214"/>
    </location>
    <ligand>
        <name>Zn(2+)</name>
        <dbReference type="ChEBI" id="CHEBI:29105"/>
        <label>1</label>
    </ligand>
</feature>
<evidence type="ECO:0000313" key="17">
    <source>
        <dbReference type="EMBL" id="PIU41046.1"/>
    </source>
</evidence>
<evidence type="ECO:0000256" key="10">
    <source>
        <dbReference type="ARBA" id="ARBA00023186"/>
    </source>
</evidence>
<dbReference type="GO" id="GO:0005524">
    <property type="term" value="F:ATP binding"/>
    <property type="evidence" value="ECO:0007669"/>
    <property type="project" value="InterPro"/>
</dbReference>
<feature type="repeat" description="CXXCXGXG motif" evidence="13">
    <location>
        <begin position="214"/>
        <end position="221"/>
    </location>
</feature>
<dbReference type="AlphaFoldDB" id="A0A2J0L1B7"/>
<feature type="binding site" evidence="13">
    <location>
        <position position="164"/>
    </location>
    <ligand>
        <name>Zn(2+)</name>
        <dbReference type="ChEBI" id="CHEBI:29105"/>
        <label>1</label>
    </ligand>
</feature>
<dbReference type="InterPro" id="IPR012724">
    <property type="entry name" value="DnaJ"/>
</dbReference>
<dbReference type="Gene3D" id="2.60.260.20">
    <property type="entry name" value="Urease metallochaperone UreE, N-terminal domain"/>
    <property type="match status" value="2"/>
</dbReference>
<keyword evidence="10 13" id="KW-0143">Chaperone</keyword>
<feature type="repeat" description="CXXCXGXG motif" evidence="13">
    <location>
        <begin position="178"/>
        <end position="185"/>
    </location>
</feature>
<dbReference type="Proteomes" id="UP000230052">
    <property type="component" value="Unassembled WGS sequence"/>
</dbReference>
<dbReference type="GO" id="GO:0042026">
    <property type="term" value="P:protein refolding"/>
    <property type="evidence" value="ECO:0007669"/>
    <property type="project" value="TreeGrafter"/>
</dbReference>
<dbReference type="FunFam" id="2.60.260.20:FF:000004">
    <property type="entry name" value="Molecular chaperone DnaJ"/>
    <property type="match status" value="1"/>
</dbReference>
<dbReference type="PRINTS" id="PR00625">
    <property type="entry name" value="JDOMAIN"/>
</dbReference>
<dbReference type="GO" id="GO:0031072">
    <property type="term" value="F:heat shock protein binding"/>
    <property type="evidence" value="ECO:0007669"/>
    <property type="project" value="InterPro"/>
</dbReference>
<keyword evidence="6 13" id="KW-0677">Repeat</keyword>
<dbReference type="GO" id="GO:0005737">
    <property type="term" value="C:cytoplasm"/>
    <property type="evidence" value="ECO:0007669"/>
    <property type="project" value="UniProtKB-SubCell"/>
</dbReference>
<sequence length="385" mass="42267">MARHDYYEVLKVGKNASPDEIKKAYRNLALKHHPDRVSPDKKNEAEERFKEISEAYEVLSDPQKRSTYDQFGHAGLEGAFRGGGFNWSDFTHFDDLRDIFSGFGLDDLLSGFGMNTDFFGSGSSQRRSQRGFDLQSDLEISFEDAVLGAEKNIAIERHEACSACEGTGAKPGSKKKKCDVCGGSGRITRGGGFFSIVTTCDKCGGEGSLITSPCSKCNGSGMERANRNIKLRVPPGVADGMRLRISGEGEAGLRGGKRGDLYVTLTVKPHPIFERNGNDIICKVPITFSQAVFGAEIEIPIIDSKVSMKIPPGTQSGKVFRLRNKGIARLGDYGKGDELVEVFVEVPANLNKEQKELLKKFSESCGEDTNPMAKSFMQKIKQFFK</sequence>
<accession>A0A2J0L1B7</accession>
<comment type="subunit">
    <text evidence="2 13">Homodimer.</text>
</comment>
<proteinExistence type="inferred from homology"/>
<evidence type="ECO:0000256" key="13">
    <source>
        <dbReference type="HAMAP-Rule" id="MF_01152"/>
    </source>
</evidence>
<feature type="binding site" evidence="13">
    <location>
        <position position="181"/>
    </location>
    <ligand>
        <name>Zn(2+)</name>
        <dbReference type="ChEBI" id="CHEBI:29105"/>
        <label>2</label>
    </ligand>
</feature>
<dbReference type="InterPro" id="IPR001305">
    <property type="entry name" value="HSP_DnaJ_Cys-rich_dom"/>
</dbReference>
<keyword evidence="4 13" id="KW-0235">DNA replication</keyword>
<dbReference type="NCBIfam" id="TIGR02349">
    <property type="entry name" value="DnaJ_bact"/>
    <property type="match status" value="1"/>
</dbReference>
<evidence type="ECO:0000256" key="4">
    <source>
        <dbReference type="ARBA" id="ARBA00022705"/>
    </source>
</evidence>
<reference evidence="17 18" key="1">
    <citation type="submission" date="2017-09" db="EMBL/GenBank/DDBJ databases">
        <title>Depth-based differentiation of microbial function through sediment-hosted aquifers and enrichment of novel symbionts in the deep terrestrial subsurface.</title>
        <authorList>
            <person name="Probst A.J."/>
            <person name="Ladd B."/>
            <person name="Jarett J.K."/>
            <person name="Geller-Mcgrath D.E."/>
            <person name="Sieber C.M."/>
            <person name="Emerson J.B."/>
            <person name="Anantharaman K."/>
            <person name="Thomas B.C."/>
            <person name="Malmstrom R."/>
            <person name="Stieglmeier M."/>
            <person name="Klingl A."/>
            <person name="Woyke T."/>
            <person name="Ryan C.M."/>
            <person name="Banfield J.F."/>
        </authorList>
    </citation>
    <scope>NUCLEOTIDE SEQUENCE [LARGE SCALE GENOMIC DNA]</scope>
    <source>
        <strain evidence="17">CG07_land_8_20_14_0_80_42_15</strain>
    </source>
</reference>
<comment type="domain">
    <text evidence="13">The J domain is necessary and sufficient to stimulate DnaK ATPase activity. Zinc center 1 plays an important role in the autonomous, DnaK-independent chaperone activity of DnaJ. Zinc center 2 is essential for interaction with DnaK and for DnaJ activity.</text>
</comment>
<dbReference type="Pfam" id="PF00226">
    <property type="entry name" value="DnaJ"/>
    <property type="match status" value="1"/>
</dbReference>
<protein>
    <recommendedName>
        <fullName evidence="12 13">Chaperone protein DnaJ</fullName>
    </recommendedName>
</protein>
<dbReference type="FunFam" id="2.10.230.10:FF:000002">
    <property type="entry name" value="Molecular chaperone DnaJ"/>
    <property type="match status" value="1"/>
</dbReference>
<feature type="domain" description="CR-type" evidence="16">
    <location>
        <begin position="148"/>
        <end position="226"/>
    </location>
</feature>
<evidence type="ECO:0000256" key="2">
    <source>
        <dbReference type="ARBA" id="ARBA00011738"/>
    </source>
</evidence>
<dbReference type="CDD" id="cd06257">
    <property type="entry name" value="DnaJ"/>
    <property type="match status" value="1"/>
</dbReference>
<evidence type="ECO:0000256" key="3">
    <source>
        <dbReference type="ARBA" id="ARBA00022490"/>
    </source>
</evidence>
<dbReference type="HAMAP" id="MF_01152">
    <property type="entry name" value="DnaJ"/>
    <property type="match status" value="1"/>
</dbReference>
<evidence type="ECO:0000259" key="15">
    <source>
        <dbReference type="PROSITE" id="PS50076"/>
    </source>
</evidence>
<dbReference type="GO" id="GO:0051082">
    <property type="term" value="F:unfolded protein binding"/>
    <property type="evidence" value="ECO:0007669"/>
    <property type="project" value="UniProtKB-UniRule"/>
</dbReference>
<keyword evidence="9 13" id="KW-0346">Stress response</keyword>
<dbReference type="SUPFAM" id="SSF46565">
    <property type="entry name" value="Chaperone J-domain"/>
    <property type="match status" value="1"/>
</dbReference>
<dbReference type="EMBL" id="PEWV01000071">
    <property type="protein sequence ID" value="PIU41046.1"/>
    <property type="molecule type" value="Genomic_DNA"/>
</dbReference>
<dbReference type="PROSITE" id="PS51188">
    <property type="entry name" value="ZF_CR"/>
    <property type="match status" value="1"/>
</dbReference>
<feature type="binding site" evidence="13">
    <location>
        <position position="178"/>
    </location>
    <ligand>
        <name>Zn(2+)</name>
        <dbReference type="ChEBI" id="CHEBI:29105"/>
        <label>2</label>
    </ligand>
</feature>
<dbReference type="CDD" id="cd10747">
    <property type="entry name" value="DnaJ_C"/>
    <property type="match status" value="1"/>
</dbReference>
<dbReference type="InterPro" id="IPR018253">
    <property type="entry name" value="DnaJ_domain_CS"/>
</dbReference>
<keyword evidence="5 13" id="KW-0479">Metal-binding</keyword>
<evidence type="ECO:0000256" key="9">
    <source>
        <dbReference type="ARBA" id="ARBA00023016"/>
    </source>
</evidence>
<comment type="subcellular location">
    <subcellularLocation>
        <location evidence="1 13">Cytoplasm</location>
    </subcellularLocation>
</comment>
<feature type="binding site" evidence="13">
    <location>
        <position position="200"/>
    </location>
    <ligand>
        <name>Zn(2+)</name>
        <dbReference type="ChEBI" id="CHEBI:29105"/>
        <label>2</label>
    </ligand>
</feature>
<evidence type="ECO:0000313" key="18">
    <source>
        <dbReference type="Proteomes" id="UP000230052"/>
    </source>
</evidence>
<comment type="cofactor">
    <cofactor evidence="13">
        <name>Zn(2+)</name>
        <dbReference type="ChEBI" id="CHEBI:29105"/>
    </cofactor>
    <text evidence="13">Binds 2 Zn(2+) ions per monomer.</text>
</comment>
<evidence type="ECO:0000256" key="8">
    <source>
        <dbReference type="ARBA" id="ARBA00022833"/>
    </source>
</evidence>
<dbReference type="GO" id="GO:0006260">
    <property type="term" value="P:DNA replication"/>
    <property type="evidence" value="ECO:0007669"/>
    <property type="project" value="UniProtKB-KW"/>
</dbReference>
<evidence type="ECO:0000256" key="5">
    <source>
        <dbReference type="ARBA" id="ARBA00022723"/>
    </source>
</evidence>
<comment type="function">
    <text evidence="13">Participates actively in the response to hyperosmotic and heat shock by preventing the aggregation of stress-denatured proteins and by disaggregating proteins, also in an autonomous, DnaK-independent fashion. Unfolded proteins bind initially to DnaJ; upon interaction with the DnaJ-bound protein, DnaK hydrolyzes its bound ATP, resulting in the formation of a stable complex. GrpE releases ADP from DnaK; ATP binding to DnaK triggers the release of the substrate protein, thus completing the reaction cycle. Several rounds of ATP-dependent interactions between DnaJ, DnaK and GrpE are required for fully efficient folding. Also involved, together with DnaK and GrpE, in the DNA replication of plasmids through activation of initiation proteins.</text>
</comment>
<dbReference type="SUPFAM" id="SSF49493">
    <property type="entry name" value="HSP40/DnaJ peptide-binding domain"/>
    <property type="match status" value="2"/>
</dbReference>
<dbReference type="GO" id="GO:0008270">
    <property type="term" value="F:zinc ion binding"/>
    <property type="evidence" value="ECO:0007669"/>
    <property type="project" value="UniProtKB-UniRule"/>
</dbReference>
<feature type="repeat" description="CXXCXGXG motif" evidence="13">
    <location>
        <begin position="161"/>
        <end position="168"/>
    </location>
</feature>
<evidence type="ECO:0000256" key="7">
    <source>
        <dbReference type="ARBA" id="ARBA00022771"/>
    </source>
</evidence>
<feature type="domain" description="J" evidence="15">
    <location>
        <begin position="5"/>
        <end position="72"/>
    </location>
</feature>
<dbReference type="InterPro" id="IPR036869">
    <property type="entry name" value="J_dom_sf"/>
</dbReference>